<proteinExistence type="predicted"/>
<dbReference type="InterPro" id="IPR035919">
    <property type="entry name" value="EAL_sf"/>
</dbReference>
<evidence type="ECO:0000256" key="1">
    <source>
        <dbReference type="PROSITE-ProRule" id="PRU00703"/>
    </source>
</evidence>
<evidence type="ECO:0000259" key="2">
    <source>
        <dbReference type="PROSITE" id="PS50883"/>
    </source>
</evidence>
<dbReference type="SUPFAM" id="SSF55073">
    <property type="entry name" value="Nucleotide cyclase"/>
    <property type="match status" value="1"/>
</dbReference>
<dbReference type="CDD" id="cd01948">
    <property type="entry name" value="EAL"/>
    <property type="match status" value="1"/>
</dbReference>
<dbReference type="Proteomes" id="UP000228859">
    <property type="component" value="Unassembled WGS sequence"/>
</dbReference>
<dbReference type="PROSITE" id="PS51371">
    <property type="entry name" value="CBS"/>
    <property type="match status" value="1"/>
</dbReference>
<organism evidence="5 6">
    <name type="scientific">Sulfuricurvum kujiense</name>
    <dbReference type="NCBI Taxonomy" id="148813"/>
    <lineage>
        <taxon>Bacteria</taxon>
        <taxon>Pseudomonadati</taxon>
        <taxon>Campylobacterota</taxon>
        <taxon>Epsilonproteobacteria</taxon>
        <taxon>Campylobacterales</taxon>
        <taxon>Sulfurimonadaceae</taxon>
        <taxon>Sulfuricurvum</taxon>
    </lineage>
</organism>
<keyword evidence="1" id="KW-0129">CBS domain</keyword>
<evidence type="ECO:0000313" key="6">
    <source>
        <dbReference type="Proteomes" id="UP000228859"/>
    </source>
</evidence>
<dbReference type="Pfam" id="PF00571">
    <property type="entry name" value="CBS"/>
    <property type="match status" value="1"/>
</dbReference>
<dbReference type="EMBL" id="DLUI01000123">
    <property type="protein sequence ID" value="DAB37908.1"/>
    <property type="molecule type" value="Genomic_DNA"/>
</dbReference>
<dbReference type="SMART" id="SM00052">
    <property type="entry name" value="EAL"/>
    <property type="match status" value="1"/>
</dbReference>
<comment type="caution">
    <text evidence="5">The sequence shown here is derived from an EMBL/GenBank/DDBJ whole genome shotgun (WGS) entry which is preliminary data.</text>
</comment>
<dbReference type="InterPro" id="IPR050706">
    <property type="entry name" value="Cyclic-di-GMP_PDE-like"/>
</dbReference>
<dbReference type="InterPro" id="IPR043128">
    <property type="entry name" value="Rev_trsase/Diguanyl_cyclase"/>
</dbReference>
<evidence type="ECO:0000259" key="3">
    <source>
        <dbReference type="PROSITE" id="PS50887"/>
    </source>
</evidence>
<dbReference type="Pfam" id="PF00563">
    <property type="entry name" value="EAL"/>
    <property type="match status" value="1"/>
</dbReference>
<dbReference type="PANTHER" id="PTHR33121">
    <property type="entry name" value="CYCLIC DI-GMP PHOSPHODIESTERASE PDEF"/>
    <property type="match status" value="1"/>
</dbReference>
<dbReference type="AlphaFoldDB" id="A0A2D3WBW5"/>
<accession>A0A2D3WBW5</accession>
<name>A0A2D3WBW5_9BACT</name>
<dbReference type="Gene3D" id="3.30.70.270">
    <property type="match status" value="1"/>
</dbReference>
<dbReference type="PROSITE" id="PS50883">
    <property type="entry name" value="EAL"/>
    <property type="match status" value="1"/>
</dbReference>
<feature type="domain" description="GGDEF" evidence="3">
    <location>
        <begin position="428"/>
        <end position="559"/>
    </location>
</feature>
<dbReference type="InterPro" id="IPR000644">
    <property type="entry name" value="CBS_dom"/>
</dbReference>
<dbReference type="Gene3D" id="3.20.20.450">
    <property type="entry name" value="EAL domain"/>
    <property type="match status" value="1"/>
</dbReference>
<evidence type="ECO:0000313" key="5">
    <source>
        <dbReference type="EMBL" id="DAB37908.1"/>
    </source>
</evidence>
<dbReference type="SUPFAM" id="SSF54631">
    <property type="entry name" value="CBS-domain pair"/>
    <property type="match status" value="1"/>
</dbReference>
<dbReference type="PANTHER" id="PTHR33121:SF76">
    <property type="entry name" value="SIGNALING PROTEIN"/>
    <property type="match status" value="1"/>
</dbReference>
<dbReference type="InterPro" id="IPR001633">
    <property type="entry name" value="EAL_dom"/>
</dbReference>
<sequence length="584" mass="67037">MEPLHPLYHHYLEVLDVAFQPIVDIHSGAIFGVEALLRGTDTLGFETIFSFFDRLYEENILYSFDLRLREKVMEKFCLIEGYETLKLFYNLDNRVLEMTDFSKGNTFRLLERYNLDPKAIVFELSEHNEILNLDHFTKLMHHYGDEGFCIAIDDFGIGQSGYKLLYHCTPNIIKIDRFFLTDIDKDPKKKLLARNMVQLSTLLGCRVVAEGVESERELLVCKEIGCHMVQGYFIQRPTLDCSLIVKKYLLNGTNLVEEKRSLGNQKIILKRLEPLKSITINDSMETLLDLLNEKGTYLVPVVDGAMHPLGIIHEHKLKAIACSPYGRSLTQNRSSNLSTLETYIEPIPVVDLTMPLETMIELFSLSQNAPGVLVVESSRYIGYLSAREMIEVVHERNLIRARDENPLTRLPGNFRINEYIAYVIESGAEAVLTYFDFDHFKPYNDYYGFRNGDRVILLFAELMQKVLCNDYFKGHIGGDDFFVGAILDETHTFEKVCGEIERLIAAFSDEVRAFYEPSDRERGFILGEDREGNKREFKLLGVSAVVVRMGKDESITSSEHLQRTFAMEKKTAKKSPNHMSIIGD</sequence>
<feature type="domain" description="EAL" evidence="2">
    <location>
        <begin position="1"/>
        <end position="251"/>
    </location>
</feature>
<dbReference type="GO" id="GO:0071111">
    <property type="term" value="F:cyclic-guanylate-specific phosphodiesterase activity"/>
    <property type="evidence" value="ECO:0007669"/>
    <property type="project" value="InterPro"/>
</dbReference>
<gene>
    <name evidence="5" type="ORF">CFH83_08710</name>
</gene>
<feature type="domain" description="CBS" evidence="4">
    <location>
        <begin position="343"/>
        <end position="404"/>
    </location>
</feature>
<dbReference type="SUPFAM" id="SSF141868">
    <property type="entry name" value="EAL domain-like"/>
    <property type="match status" value="1"/>
</dbReference>
<dbReference type="InterPro" id="IPR000160">
    <property type="entry name" value="GGDEF_dom"/>
</dbReference>
<dbReference type="InterPro" id="IPR046342">
    <property type="entry name" value="CBS_dom_sf"/>
</dbReference>
<dbReference type="Pfam" id="PF00990">
    <property type="entry name" value="GGDEF"/>
    <property type="match status" value="1"/>
</dbReference>
<dbReference type="SMART" id="SM00267">
    <property type="entry name" value="GGDEF"/>
    <property type="match status" value="1"/>
</dbReference>
<reference evidence="5 6" key="1">
    <citation type="journal article" date="2017" name="Front. Microbiol.">
        <title>Comparative Genomic Analysis of the Class Epsilonproteobacteria and Proposed Reclassification to Epsilonbacteraeota (phyl. nov.).</title>
        <authorList>
            <person name="Waite D.W."/>
            <person name="Vanwonterghem I."/>
            <person name="Rinke C."/>
            <person name="Parks D.H."/>
            <person name="Zhang Y."/>
            <person name="Takai K."/>
            <person name="Sievert S.M."/>
            <person name="Simon J."/>
            <person name="Campbell B.J."/>
            <person name="Hanson T.E."/>
            <person name="Woyke T."/>
            <person name="Klotz M.G."/>
            <person name="Hugenholtz P."/>
        </authorList>
    </citation>
    <scope>NUCLEOTIDE SEQUENCE [LARGE SCALE GENOMIC DNA]</scope>
    <source>
        <strain evidence="5">UBA12443</strain>
    </source>
</reference>
<dbReference type="RefSeq" id="WP_294895196.1">
    <property type="nucleotide sequence ID" value="NZ_DLUI01000123.1"/>
</dbReference>
<dbReference type="Gene3D" id="3.10.580.10">
    <property type="entry name" value="CBS-domain"/>
    <property type="match status" value="1"/>
</dbReference>
<dbReference type="PROSITE" id="PS50887">
    <property type="entry name" value="GGDEF"/>
    <property type="match status" value="1"/>
</dbReference>
<dbReference type="InterPro" id="IPR029787">
    <property type="entry name" value="Nucleotide_cyclase"/>
</dbReference>
<evidence type="ECO:0000259" key="4">
    <source>
        <dbReference type="PROSITE" id="PS51371"/>
    </source>
</evidence>
<protein>
    <submittedName>
        <fullName evidence="5">Diguanylate phosphodiesterase</fullName>
    </submittedName>
</protein>